<protein>
    <submittedName>
        <fullName evidence="2">Uncharacterized protein</fullName>
    </submittedName>
</protein>
<dbReference type="EMBL" id="MU129132">
    <property type="protein sequence ID" value="KAF9505916.1"/>
    <property type="molecule type" value="Genomic_DNA"/>
</dbReference>
<dbReference type="Proteomes" id="UP000886523">
    <property type="component" value="Unassembled WGS sequence"/>
</dbReference>
<proteinExistence type="predicted"/>
<sequence>MARMERAQNAIHSTLPPLPASPTVSDEGVPEPSYLVPSAPPAEDKSPPISNVLSKPIPKGGSKPKLTAKEKKARDVRKIPALSSFSHLHSRHHDHDPLLPWLQMWIERLLDLAPVDFRGRDATLRNAVEGVILGLMEATTGLRPADLVRMPTLTPVLVNKCLMALVGAKVVNKVTSKGVAVYSLSDLAWKSQRNDAR</sequence>
<comment type="caution">
    <text evidence="2">The sequence shown here is derived from an EMBL/GenBank/DDBJ whole genome shotgun (WGS) entry which is preliminary data.</text>
</comment>
<keyword evidence="3" id="KW-1185">Reference proteome</keyword>
<dbReference type="OrthoDB" id="5586015at2759"/>
<dbReference type="AlphaFoldDB" id="A0A9P6AHQ1"/>
<name>A0A9P6AHQ1_9AGAM</name>
<evidence type="ECO:0000313" key="2">
    <source>
        <dbReference type="EMBL" id="KAF9505916.1"/>
    </source>
</evidence>
<gene>
    <name evidence="2" type="ORF">BS47DRAFT_1353501</name>
</gene>
<evidence type="ECO:0000313" key="3">
    <source>
        <dbReference type="Proteomes" id="UP000886523"/>
    </source>
</evidence>
<accession>A0A9P6AHQ1</accession>
<evidence type="ECO:0000256" key="1">
    <source>
        <dbReference type="SAM" id="MobiDB-lite"/>
    </source>
</evidence>
<feature type="compositionally biased region" description="Low complexity" evidence="1">
    <location>
        <begin position="54"/>
        <end position="65"/>
    </location>
</feature>
<organism evidence="2 3">
    <name type="scientific">Hydnum rufescens UP504</name>
    <dbReference type="NCBI Taxonomy" id="1448309"/>
    <lineage>
        <taxon>Eukaryota</taxon>
        <taxon>Fungi</taxon>
        <taxon>Dikarya</taxon>
        <taxon>Basidiomycota</taxon>
        <taxon>Agaricomycotina</taxon>
        <taxon>Agaricomycetes</taxon>
        <taxon>Cantharellales</taxon>
        <taxon>Hydnaceae</taxon>
        <taxon>Hydnum</taxon>
    </lineage>
</organism>
<feature type="region of interest" description="Disordered" evidence="1">
    <location>
        <begin position="1"/>
        <end position="73"/>
    </location>
</feature>
<reference evidence="2" key="1">
    <citation type="journal article" date="2020" name="Nat. Commun.">
        <title>Large-scale genome sequencing of mycorrhizal fungi provides insights into the early evolution of symbiotic traits.</title>
        <authorList>
            <person name="Miyauchi S."/>
            <person name="Kiss E."/>
            <person name="Kuo A."/>
            <person name="Drula E."/>
            <person name="Kohler A."/>
            <person name="Sanchez-Garcia M."/>
            <person name="Morin E."/>
            <person name="Andreopoulos B."/>
            <person name="Barry K.W."/>
            <person name="Bonito G."/>
            <person name="Buee M."/>
            <person name="Carver A."/>
            <person name="Chen C."/>
            <person name="Cichocki N."/>
            <person name="Clum A."/>
            <person name="Culley D."/>
            <person name="Crous P.W."/>
            <person name="Fauchery L."/>
            <person name="Girlanda M."/>
            <person name="Hayes R.D."/>
            <person name="Keri Z."/>
            <person name="LaButti K."/>
            <person name="Lipzen A."/>
            <person name="Lombard V."/>
            <person name="Magnuson J."/>
            <person name="Maillard F."/>
            <person name="Murat C."/>
            <person name="Nolan M."/>
            <person name="Ohm R.A."/>
            <person name="Pangilinan J."/>
            <person name="Pereira M.F."/>
            <person name="Perotto S."/>
            <person name="Peter M."/>
            <person name="Pfister S."/>
            <person name="Riley R."/>
            <person name="Sitrit Y."/>
            <person name="Stielow J.B."/>
            <person name="Szollosi G."/>
            <person name="Zifcakova L."/>
            <person name="Stursova M."/>
            <person name="Spatafora J.W."/>
            <person name="Tedersoo L."/>
            <person name="Vaario L.M."/>
            <person name="Yamada A."/>
            <person name="Yan M."/>
            <person name="Wang P."/>
            <person name="Xu J."/>
            <person name="Bruns T."/>
            <person name="Baldrian P."/>
            <person name="Vilgalys R."/>
            <person name="Dunand C."/>
            <person name="Henrissat B."/>
            <person name="Grigoriev I.V."/>
            <person name="Hibbett D."/>
            <person name="Nagy L.G."/>
            <person name="Martin F.M."/>
        </authorList>
    </citation>
    <scope>NUCLEOTIDE SEQUENCE</scope>
    <source>
        <strain evidence="2">UP504</strain>
    </source>
</reference>